<feature type="compositionally biased region" description="Basic and acidic residues" evidence="11">
    <location>
        <begin position="41"/>
        <end position="55"/>
    </location>
</feature>
<feature type="active site" description="Phosphocysteine intermediate" evidence="9">
    <location>
        <position position="546"/>
    </location>
</feature>
<dbReference type="InterPro" id="IPR003595">
    <property type="entry name" value="Tyr_Pase_cat"/>
</dbReference>
<evidence type="ECO:0000256" key="4">
    <source>
        <dbReference type="ARBA" id="ARBA00012903"/>
    </source>
</evidence>
<dbReference type="SUPFAM" id="SSF50729">
    <property type="entry name" value="PH domain-like"/>
    <property type="match status" value="1"/>
</dbReference>
<evidence type="ECO:0000256" key="2">
    <source>
        <dbReference type="ARBA" id="ARBA00004496"/>
    </source>
</evidence>
<evidence type="ECO:0000256" key="8">
    <source>
        <dbReference type="ARBA" id="ARBA00023136"/>
    </source>
</evidence>
<dbReference type="CDD" id="cd14535">
    <property type="entry name" value="PTP-MTM1-like"/>
    <property type="match status" value="1"/>
</dbReference>
<evidence type="ECO:0000256" key="9">
    <source>
        <dbReference type="PIRSR" id="PIRSR630564-1"/>
    </source>
</evidence>
<feature type="binding site" evidence="10">
    <location>
        <begin position="484"/>
        <end position="485"/>
    </location>
    <ligand>
        <name>substrate</name>
    </ligand>
</feature>
<dbReference type="GO" id="GO:0012505">
    <property type="term" value="C:endomembrane system"/>
    <property type="evidence" value="ECO:0007669"/>
    <property type="project" value="UniProtKB-SubCell"/>
</dbReference>
<feature type="compositionally biased region" description="Basic and acidic residues" evidence="11">
    <location>
        <begin position="188"/>
        <end position="204"/>
    </location>
</feature>
<comment type="caution">
    <text evidence="13">The sequence shown here is derived from an EMBL/GenBank/DDBJ whole genome shotgun (WGS) entry which is preliminary data.</text>
</comment>
<evidence type="ECO:0000256" key="1">
    <source>
        <dbReference type="ARBA" id="ARBA00004184"/>
    </source>
</evidence>
<reference evidence="13" key="1">
    <citation type="submission" date="2020-08" db="EMBL/GenBank/DDBJ databases">
        <title>Multicomponent nature underlies the extraordinary mechanical properties of spider dragline silk.</title>
        <authorList>
            <person name="Kono N."/>
            <person name="Nakamura H."/>
            <person name="Mori M."/>
            <person name="Yoshida Y."/>
            <person name="Ohtoshi R."/>
            <person name="Malay A.D."/>
            <person name="Moran D.A.P."/>
            <person name="Tomita M."/>
            <person name="Numata K."/>
            <person name="Arakawa K."/>
        </authorList>
    </citation>
    <scope>NUCLEOTIDE SEQUENCE</scope>
</reference>
<dbReference type="GO" id="GO:0016020">
    <property type="term" value="C:membrane"/>
    <property type="evidence" value="ECO:0007669"/>
    <property type="project" value="TreeGrafter"/>
</dbReference>
<gene>
    <name evidence="13" type="primary">MTMR2</name>
    <name evidence="13" type="ORF">TNIN_160781</name>
</gene>
<evidence type="ECO:0000256" key="7">
    <source>
        <dbReference type="ARBA" id="ARBA00023098"/>
    </source>
</evidence>
<keyword evidence="8" id="KW-0472">Membrane</keyword>
<dbReference type="GO" id="GO:0004438">
    <property type="term" value="F:phosphatidylinositol-3-phosphate phosphatase activity"/>
    <property type="evidence" value="ECO:0007669"/>
    <property type="project" value="TreeGrafter"/>
</dbReference>
<feature type="compositionally biased region" description="Low complexity" evidence="11">
    <location>
        <begin position="137"/>
        <end position="149"/>
    </location>
</feature>
<dbReference type="EMBL" id="BMAV01005502">
    <property type="protein sequence ID" value="GFY46582.1"/>
    <property type="molecule type" value="Genomic_DNA"/>
</dbReference>
<evidence type="ECO:0000256" key="6">
    <source>
        <dbReference type="ARBA" id="ARBA00022801"/>
    </source>
</evidence>
<organism evidence="13 14">
    <name type="scientific">Trichonephila inaurata madagascariensis</name>
    <dbReference type="NCBI Taxonomy" id="2747483"/>
    <lineage>
        <taxon>Eukaryota</taxon>
        <taxon>Metazoa</taxon>
        <taxon>Ecdysozoa</taxon>
        <taxon>Arthropoda</taxon>
        <taxon>Chelicerata</taxon>
        <taxon>Arachnida</taxon>
        <taxon>Araneae</taxon>
        <taxon>Araneomorphae</taxon>
        <taxon>Entelegynae</taxon>
        <taxon>Araneoidea</taxon>
        <taxon>Nephilidae</taxon>
        <taxon>Trichonephila</taxon>
        <taxon>Trichonephila inaurata</taxon>
    </lineage>
</organism>
<dbReference type="GO" id="GO:0005737">
    <property type="term" value="C:cytoplasm"/>
    <property type="evidence" value="ECO:0007669"/>
    <property type="project" value="UniProtKB-SubCell"/>
</dbReference>
<accession>A0A8X6X3Z2</accession>
<feature type="region of interest" description="Disordered" evidence="11">
    <location>
        <begin position="1"/>
        <end position="210"/>
    </location>
</feature>
<evidence type="ECO:0000256" key="5">
    <source>
        <dbReference type="ARBA" id="ARBA00022490"/>
    </source>
</evidence>
<comment type="subcellular location">
    <subcellularLocation>
        <location evidence="2">Cytoplasm</location>
    </subcellularLocation>
    <subcellularLocation>
        <location evidence="1">Endomembrane system</location>
        <topology evidence="1">Peripheral membrane protein</topology>
    </subcellularLocation>
</comment>
<dbReference type="SUPFAM" id="SSF52799">
    <property type="entry name" value="(Phosphotyrosine protein) phosphatases II"/>
    <property type="match status" value="1"/>
</dbReference>
<dbReference type="GO" id="GO:0046856">
    <property type="term" value="P:phosphatidylinositol dephosphorylation"/>
    <property type="evidence" value="ECO:0007669"/>
    <property type="project" value="TreeGrafter"/>
</dbReference>
<keyword evidence="7" id="KW-0443">Lipid metabolism</keyword>
<keyword evidence="6" id="KW-0378">Hydrolase</keyword>
<dbReference type="PANTHER" id="PTHR10807:SF128">
    <property type="entry name" value="PHOSPHATIDYLINOSITOL-3,5-BISPHOSPHATE 3-PHOSPHATASE"/>
    <property type="match status" value="1"/>
</dbReference>
<dbReference type="InterPro" id="IPR010569">
    <property type="entry name" value="Myotubularin-like_Pase_dom"/>
</dbReference>
<dbReference type="InterPro" id="IPR016130">
    <property type="entry name" value="Tyr_Pase_AS"/>
</dbReference>
<feature type="binding site" evidence="10">
    <location>
        <begin position="546"/>
        <end position="552"/>
    </location>
    <ligand>
        <name>substrate</name>
    </ligand>
</feature>
<proteinExistence type="inferred from homology"/>
<dbReference type="Pfam" id="PF02893">
    <property type="entry name" value="GRAM"/>
    <property type="match status" value="1"/>
</dbReference>
<feature type="region of interest" description="Disordered" evidence="11">
    <location>
        <begin position="748"/>
        <end position="768"/>
    </location>
</feature>
<dbReference type="InterPro" id="IPR004182">
    <property type="entry name" value="GRAM"/>
</dbReference>
<feature type="compositionally biased region" description="Low complexity" evidence="11">
    <location>
        <begin position="157"/>
        <end position="182"/>
    </location>
</feature>
<dbReference type="InterPro" id="IPR030564">
    <property type="entry name" value="Myotubularin"/>
</dbReference>
<evidence type="ECO:0000256" key="10">
    <source>
        <dbReference type="PIRSR" id="PIRSR630564-2"/>
    </source>
</evidence>
<dbReference type="SMART" id="SM00568">
    <property type="entry name" value="GRAM"/>
    <property type="match status" value="1"/>
</dbReference>
<feature type="compositionally biased region" description="Basic and acidic residues" evidence="11">
    <location>
        <begin position="18"/>
        <end position="29"/>
    </location>
</feature>
<dbReference type="PANTHER" id="PTHR10807">
    <property type="entry name" value="MYOTUBULARIN-RELATED"/>
    <property type="match status" value="1"/>
</dbReference>
<dbReference type="Proteomes" id="UP000886998">
    <property type="component" value="Unassembled WGS sequence"/>
</dbReference>
<dbReference type="FunFam" id="2.30.29.30:FF:000038">
    <property type="entry name" value="Myotubularin 1, isoform CRA_a"/>
    <property type="match status" value="1"/>
</dbReference>
<keyword evidence="14" id="KW-1185">Reference proteome</keyword>
<evidence type="ECO:0000256" key="11">
    <source>
        <dbReference type="SAM" id="MobiDB-lite"/>
    </source>
</evidence>
<comment type="similarity">
    <text evidence="3">Belongs to the protein-tyrosine phosphatase family. Non-receptor class myotubularin subfamily.</text>
</comment>
<protein>
    <recommendedName>
        <fullName evidence="4">phosphatidylinositol-3,5-bisphosphate 3-phosphatase</fullName>
        <ecNumber evidence="4">3.1.3.95</ecNumber>
    </recommendedName>
</protein>
<dbReference type="EC" id="3.1.3.95" evidence="4"/>
<evidence type="ECO:0000256" key="3">
    <source>
        <dbReference type="ARBA" id="ARBA00007471"/>
    </source>
</evidence>
<sequence>MSDAKKKTKEQPSQAHGPRKDGKKTDLKNIKPMTNLRKKPEKNIPLKIEREKDPLYKSTPVSKRSRRQKTFKDSDEMDTDANLTDTDYVTDLASEEYESLLEADFKQSHPPSWNKMDHTQNPYNADLTVVPSGIYGSNSSESKSSSLNSKMEHESVESQSSQSKGSHSPSKSVCSSSSTTSSENVPLEELKSVREPHLSYRSDEPPLLPGEKFHSRARDVTYLCPFSGPVRGTLLVTSYKLYFRSTDRESPFILDVPLGIVSRIEKVGGASSRRELSYGIELFCKDMRNLRFAHKQENHSRRDVFEKLQQYAFPISNKLPLFAFEYEGKYAVNGWSVYEPIAEYKRQGLPTESWKITKINEHYELCDTYPAILAVPAAATDDDLRAVANFRSRGRLPVLSYINPETQATIVRCSQPLVGVGSKRSKEDERYIQMIMDANAQSHKIFIMDARPSVNAIANKARGGGFENEDAYQNAELIFLEIHNIHVMRESLRKLREVAFPSIDENHWLSSVDSTHWLEHIRFILTGALRIAHKVESCKTTCVVHCSDGWDRTAQLTSLAMLILDPYYRTLKGLEVLIEKEWISFGHKFAQRIGHGDDKHSDADRSPVFVQFIDCIWQMTRKFPNAFEFNEHFLITILDHLYSCLFGTFLCNSENQRVKEDIKNRTVSLWSFINSNQSDFINPLFTTQQQQDILFAVPSIRCISLWKGYYCRWNPRMRPQEPIHIRSRELLAVRAQLIRKKEEQKRELEAKNARNLASPPHLSSPVTV</sequence>
<feature type="domain" description="Myotubularin phosphatase" evidence="12">
    <location>
        <begin position="334"/>
        <end position="710"/>
    </location>
</feature>
<dbReference type="Pfam" id="PF06602">
    <property type="entry name" value="Myotub-related"/>
    <property type="match status" value="1"/>
</dbReference>
<dbReference type="SMART" id="SM00404">
    <property type="entry name" value="PTPc_motif"/>
    <property type="match status" value="1"/>
</dbReference>
<dbReference type="InterPro" id="IPR011993">
    <property type="entry name" value="PH-like_dom_sf"/>
</dbReference>
<name>A0A8X6X3Z2_9ARAC</name>
<dbReference type="OrthoDB" id="271628at2759"/>
<dbReference type="GO" id="GO:0052629">
    <property type="term" value="F:phosphatidylinositol-3,5-bisphosphate 3-phosphatase activity"/>
    <property type="evidence" value="ECO:0007669"/>
    <property type="project" value="UniProtKB-EC"/>
</dbReference>
<dbReference type="AlphaFoldDB" id="A0A8X6X3Z2"/>
<evidence type="ECO:0000259" key="12">
    <source>
        <dbReference type="PROSITE" id="PS51339"/>
    </source>
</evidence>
<dbReference type="PROSITE" id="PS51339">
    <property type="entry name" value="PPASE_MYOTUBULARIN"/>
    <property type="match status" value="1"/>
</dbReference>
<keyword evidence="5" id="KW-0963">Cytoplasm</keyword>
<evidence type="ECO:0000313" key="14">
    <source>
        <dbReference type="Proteomes" id="UP000886998"/>
    </source>
</evidence>
<dbReference type="Gene3D" id="2.30.29.30">
    <property type="entry name" value="Pleckstrin-homology domain (PH domain)/Phosphotyrosine-binding domain (PTB)"/>
    <property type="match status" value="1"/>
</dbReference>
<evidence type="ECO:0000313" key="13">
    <source>
        <dbReference type="EMBL" id="GFY46582.1"/>
    </source>
</evidence>
<dbReference type="InterPro" id="IPR029021">
    <property type="entry name" value="Prot-tyrosine_phosphatase-like"/>
</dbReference>
<dbReference type="PROSITE" id="PS00383">
    <property type="entry name" value="TYR_PHOSPHATASE_1"/>
    <property type="match status" value="1"/>
</dbReference>